<evidence type="ECO:0008006" key="3">
    <source>
        <dbReference type="Google" id="ProtNLM"/>
    </source>
</evidence>
<dbReference type="Gene3D" id="3.10.620.30">
    <property type="match status" value="1"/>
</dbReference>
<protein>
    <recommendedName>
        <fullName evidence="3">DUF3857 domain-containing protein</fullName>
    </recommendedName>
</protein>
<feature type="signal peptide" evidence="1">
    <location>
        <begin position="1"/>
        <end position="21"/>
    </location>
</feature>
<gene>
    <name evidence="2" type="ORF">AB3G34_16640</name>
</gene>
<sequence length="662" mass="76612">MSLKKIVFIFLFIFSFSKSDAQNFEYGKASQEELQQKVHPLDSTAAAAIIFKKGRTFYTYRRNNGFILNHEYTFRIKIYKKEGLSWATFQVPYYVGYEKYNDDVVKFSNCATYNLENDIVVKTKLKGEGVFKNEINKNWAEASILLPNVKVGSVIEIKYLLKSENLVKFPVYNFQYDIPVNYAEYDTEIPEYFVYKPILTGYTTIKSEAKYAQGSQNFEDEHGQSGGFRYSQINSKYSVENMPALKEEAFVDNIINYKTALYHELESTRFPNEKVKDYSMTWEGVTKTIFKDNDFGKQLEERDFLMQDIKLILKDVEEKNKLNVIFEFVKNKMNWNNEYGYFTNKGVKKAYLEKTGNCAEINFILIDMLKLAGIKANPVLISTVDHGVPVYPNRTVYNYVVAAVEREGKQVLLDATQKYTTQNILPLNALNWNGRLIRADGTSEEIILAPTFQSNINYTALANIDSQGKISGKLRIQKTNYEAYSFREKNNAINTDTYLEKLENELGGARITDYKIENRETDLMNPITETFTFVSNNHYERIGGKLFINPLLFFAYQKNPFVMEKRQMPIYFGFPKQMRYNLTLEIPEGYEVESLPTAIKLTTEDNTAVFSILSASSGDKIQISIIREINKSVISPSYYNTIKDFFQKMIVAQNEKIVLKKI</sequence>
<keyword evidence="1" id="KW-0732">Signal</keyword>
<dbReference type="Gene3D" id="2.60.40.3140">
    <property type="match status" value="1"/>
</dbReference>
<evidence type="ECO:0000313" key="2">
    <source>
        <dbReference type="EMBL" id="XDU95502.1"/>
    </source>
</evidence>
<dbReference type="EMBL" id="CP165625">
    <property type="protein sequence ID" value="XDU95502.1"/>
    <property type="molecule type" value="Genomic_DNA"/>
</dbReference>
<reference evidence="2" key="1">
    <citation type="submission" date="2024-07" db="EMBL/GenBank/DDBJ databases">
        <authorList>
            <person name="Biller S.J."/>
        </authorList>
    </citation>
    <scope>NUCLEOTIDE SEQUENCE</scope>
    <source>
        <strain evidence="2">WC2409</strain>
    </source>
</reference>
<name>A0AB39W5D2_9FLAO</name>
<feature type="chain" id="PRO_5044251997" description="DUF3857 domain-containing protein" evidence="1">
    <location>
        <begin position="22"/>
        <end position="662"/>
    </location>
</feature>
<dbReference type="AlphaFoldDB" id="A0AB39W5D2"/>
<evidence type="ECO:0000256" key="1">
    <source>
        <dbReference type="SAM" id="SignalP"/>
    </source>
</evidence>
<accession>A0AB39W5D2</accession>
<dbReference type="RefSeq" id="WP_369753067.1">
    <property type="nucleotide sequence ID" value="NZ_CP165625.1"/>
</dbReference>
<proteinExistence type="predicted"/>
<dbReference type="Gene3D" id="2.60.120.1130">
    <property type="match status" value="1"/>
</dbReference>
<organism evidence="2">
    <name type="scientific">Flavobacterium sp. WC2409</name>
    <dbReference type="NCBI Taxonomy" id="3234139"/>
    <lineage>
        <taxon>Bacteria</taxon>
        <taxon>Pseudomonadati</taxon>
        <taxon>Bacteroidota</taxon>
        <taxon>Flavobacteriia</taxon>
        <taxon>Flavobacteriales</taxon>
        <taxon>Flavobacteriaceae</taxon>
        <taxon>Flavobacterium</taxon>
    </lineage>
</organism>